<organism evidence="8 9">
    <name type="scientific">Lactobacillus rodentium</name>
    <dbReference type="NCBI Taxonomy" id="947835"/>
    <lineage>
        <taxon>Bacteria</taxon>
        <taxon>Bacillati</taxon>
        <taxon>Bacillota</taxon>
        <taxon>Bacilli</taxon>
        <taxon>Lactobacillales</taxon>
        <taxon>Lactobacillaceae</taxon>
        <taxon>Lactobacillus</taxon>
    </lineage>
</organism>
<keyword evidence="4" id="KW-0572">Peptidoglycan-anchor</keyword>
<dbReference type="InterPro" id="IPR005877">
    <property type="entry name" value="YSIRK_signal_dom"/>
</dbReference>
<dbReference type="InterPro" id="IPR019931">
    <property type="entry name" value="LPXTG_anchor"/>
</dbReference>
<evidence type="ECO:0000313" key="9">
    <source>
        <dbReference type="Proteomes" id="UP000257317"/>
    </source>
</evidence>
<feature type="region of interest" description="Disordered" evidence="5">
    <location>
        <begin position="601"/>
        <end position="679"/>
    </location>
</feature>
<keyword evidence="6" id="KW-0812">Transmembrane</keyword>
<feature type="compositionally biased region" description="Polar residues" evidence="5">
    <location>
        <begin position="102"/>
        <end position="111"/>
    </location>
</feature>
<dbReference type="OrthoDB" id="9762066at2"/>
<dbReference type="EMBL" id="BFBY01000008">
    <property type="protein sequence ID" value="GBG05190.1"/>
    <property type="molecule type" value="Genomic_DNA"/>
</dbReference>
<keyword evidence="6" id="KW-1133">Transmembrane helix</keyword>
<dbReference type="InterPro" id="IPR059115">
    <property type="entry name" value="Rib"/>
</dbReference>
<dbReference type="NCBIfam" id="TIGR01168">
    <property type="entry name" value="YSIRK_signal"/>
    <property type="match status" value="1"/>
</dbReference>
<evidence type="ECO:0000256" key="2">
    <source>
        <dbReference type="ARBA" id="ARBA00022525"/>
    </source>
</evidence>
<keyword evidence="2" id="KW-0964">Secreted</keyword>
<reference evidence="9" key="1">
    <citation type="submission" date="2018-03" db="EMBL/GenBank/DDBJ databases">
        <title>New taxa in the Lactobacillus gasseri group.</title>
        <authorList>
            <person name="Tanizawa Y."/>
            <person name="Tohno M."/>
            <person name="Endo A."/>
            <person name="Arita M."/>
        </authorList>
    </citation>
    <scope>NUCLEOTIDE SEQUENCE [LARGE SCALE GENOMIC DNA]</scope>
    <source>
        <strain evidence="9">DSM 24759</strain>
    </source>
</reference>
<evidence type="ECO:0000259" key="7">
    <source>
        <dbReference type="PROSITE" id="PS50847"/>
    </source>
</evidence>
<keyword evidence="1" id="KW-0134">Cell wall</keyword>
<evidence type="ECO:0000256" key="4">
    <source>
        <dbReference type="ARBA" id="ARBA00023088"/>
    </source>
</evidence>
<gene>
    <name evidence="8" type="ORF">LrDSM24759_11040</name>
</gene>
<dbReference type="AlphaFoldDB" id="A0A2Z6TFW6"/>
<feature type="compositionally biased region" description="Polar residues" evidence="5">
    <location>
        <begin position="646"/>
        <end position="661"/>
    </location>
</feature>
<evidence type="ECO:0000313" key="8">
    <source>
        <dbReference type="EMBL" id="GBG05190.1"/>
    </source>
</evidence>
<dbReference type="Proteomes" id="UP000257317">
    <property type="component" value="Unassembled WGS sequence"/>
</dbReference>
<keyword evidence="3" id="KW-0732">Signal</keyword>
<dbReference type="Pfam" id="PF08428">
    <property type="entry name" value="Rib"/>
    <property type="match status" value="1"/>
</dbReference>
<feature type="region of interest" description="Disordered" evidence="5">
    <location>
        <begin position="149"/>
        <end position="174"/>
    </location>
</feature>
<comment type="caution">
    <text evidence="8">The sequence shown here is derived from an EMBL/GenBank/DDBJ whole genome shotgun (WGS) entry which is preliminary data.</text>
</comment>
<feature type="compositionally biased region" description="Polar residues" evidence="5">
    <location>
        <begin position="670"/>
        <end position="679"/>
    </location>
</feature>
<sequence length="752" mass="79923">MFSKNNRQERERKLEEKNNRFSIRKFTVGAASVLIGAFFVGVSGTQTAHAAEVTSATEQTAKASTEASDAAKKADQSVASDNKAAVLATEKTPAAATKQVKADTQTVQSEFDQAAKNPGKPANADNTALNNASDAELNEMANLYNAGVAQNSKPNPAQSQSGKDGNPYVPTAQAYSDPKAYIGNADKMPKGTKYTWITSQSDLSKMLMEPGQHKVSILVTFPDGSTTTVSGNFLNVTGSTVQTVTVAQDSDASSISINDAVTNISPVANQWDPQSAHWTILPDTTVAGVTMGQAEIVYPTGNKQPVVIPVRVTPAPTQDVSDTVREEIDVHMPDSKEGSNDYYYKTITQQEMNGKETAGDYTWNPISFDAQSLDSVLAGKDFTFADTGLRNYSLPKVDGYVPKITTVITADGKGLEAGSKPGVDLLAELDKKIAANPYEIPAYTTNYPVSVIFHVTYEAVPTTTPVSDKVYQEITVHMPDDSSYYWKDINYQNMTGEKSSDGTETWNSVSYNAQSLDSVLADQGFTYNKTGYKQTLPTVDGYTATITGVQVLGGTTNDPKAAALLAELDKKVAANPYEIPAYSTNYPFSVGFQVTYVPTKSSTTGDPLIQPDLPPFEGGVPGIPETQPDLPVAPLPEEPETPTTPSDNNNVPGQPVDTNEGTVAPHPTDNPDNGDNSVETPVVHATETVKADNTDNGVTAPVHAAAVAHNDEKKANTLPQTGAKAGIAGMLGVMLVTVGAILGLAVTKKRKN</sequence>
<accession>A0A2Z6TFW6</accession>
<feature type="compositionally biased region" description="Polar residues" evidence="5">
    <location>
        <begin position="149"/>
        <end position="163"/>
    </location>
</feature>
<dbReference type="NCBIfam" id="TIGR01167">
    <property type="entry name" value="LPXTG_anchor"/>
    <property type="match status" value="1"/>
</dbReference>
<evidence type="ECO:0000256" key="1">
    <source>
        <dbReference type="ARBA" id="ARBA00022512"/>
    </source>
</evidence>
<feature type="transmembrane region" description="Helical" evidence="6">
    <location>
        <begin position="725"/>
        <end position="746"/>
    </location>
</feature>
<proteinExistence type="predicted"/>
<keyword evidence="6" id="KW-0472">Membrane</keyword>
<feature type="domain" description="Gram-positive cocci surface proteins LPxTG" evidence="7">
    <location>
        <begin position="718"/>
        <end position="752"/>
    </location>
</feature>
<dbReference type="PROSITE" id="PS50847">
    <property type="entry name" value="GRAM_POS_ANCHORING"/>
    <property type="match status" value="1"/>
</dbReference>
<evidence type="ECO:0000256" key="6">
    <source>
        <dbReference type="SAM" id="Phobius"/>
    </source>
</evidence>
<dbReference type="RefSeq" id="WP_117118519.1">
    <property type="nucleotide sequence ID" value="NZ_BFBY01000008.1"/>
</dbReference>
<dbReference type="Pfam" id="PF04650">
    <property type="entry name" value="YSIRK_signal"/>
    <property type="match status" value="1"/>
</dbReference>
<feature type="region of interest" description="Disordered" evidence="5">
    <location>
        <begin position="92"/>
        <end position="128"/>
    </location>
</feature>
<keyword evidence="9" id="KW-1185">Reference proteome</keyword>
<evidence type="ECO:0000256" key="3">
    <source>
        <dbReference type="ARBA" id="ARBA00022729"/>
    </source>
</evidence>
<evidence type="ECO:0000256" key="5">
    <source>
        <dbReference type="SAM" id="MobiDB-lite"/>
    </source>
</evidence>
<protein>
    <recommendedName>
        <fullName evidence="7">Gram-positive cocci surface proteins LPxTG domain-containing protein</fullName>
    </recommendedName>
</protein>
<name>A0A2Z6TFW6_9LACO</name>